<protein>
    <submittedName>
        <fullName evidence="2">Uncharacterized protein</fullName>
    </submittedName>
</protein>
<feature type="compositionally biased region" description="Basic and acidic residues" evidence="1">
    <location>
        <begin position="144"/>
        <end position="162"/>
    </location>
</feature>
<sequence>MWSLSTSGRLRSARGAALPLPRAACTACATRASARAPRTDHTYAVLPPAGGPAARCGPARRPPPPRCVQLAPDDACRIRRDAFLDPCAHRPRTIVDVDRSASAEPARPPAPRAPVPKTGDAPAPSWCANPPPPAAVPPRCRRPTIVERLRSRLPESSSDRRIHTSTTSSKAGKCAKSTTGGLESVLRSKQQLKAAGLGRVVVDSEAGCKEKKATGGRLELSVPAGTQRVAVRVSLEGATGGSCHAVPDSELSTISCTPVRKDNSTFCAKASTTSVRQDSWLSNKFSKKYQTDAVRAPPAAPPADATRRCSSTSALLANTVVVNSV</sequence>
<reference evidence="2" key="1">
    <citation type="journal article" date="2021" name="G3 (Bethesda)">
        <title>Genome and transcriptome analysis of the beet armyworm Spodoptera exigua reveals targets for pest control. .</title>
        <authorList>
            <person name="Simon S."/>
            <person name="Breeschoten T."/>
            <person name="Jansen H.J."/>
            <person name="Dirks R.P."/>
            <person name="Schranz M.E."/>
            <person name="Ros V.I.D."/>
        </authorList>
    </citation>
    <scope>NUCLEOTIDE SEQUENCE</scope>
    <source>
        <strain evidence="2">TB_SE_WUR_2020</strain>
    </source>
</reference>
<evidence type="ECO:0000313" key="2">
    <source>
        <dbReference type="EMBL" id="KAH9636228.1"/>
    </source>
</evidence>
<proteinExistence type="predicted"/>
<name>A0A922SGN0_SPOEX</name>
<organism evidence="2 3">
    <name type="scientific">Spodoptera exigua</name>
    <name type="common">Beet armyworm</name>
    <name type="synonym">Noctua fulgens</name>
    <dbReference type="NCBI Taxonomy" id="7107"/>
    <lineage>
        <taxon>Eukaryota</taxon>
        <taxon>Metazoa</taxon>
        <taxon>Ecdysozoa</taxon>
        <taxon>Arthropoda</taxon>
        <taxon>Hexapoda</taxon>
        <taxon>Insecta</taxon>
        <taxon>Pterygota</taxon>
        <taxon>Neoptera</taxon>
        <taxon>Endopterygota</taxon>
        <taxon>Lepidoptera</taxon>
        <taxon>Glossata</taxon>
        <taxon>Ditrysia</taxon>
        <taxon>Noctuoidea</taxon>
        <taxon>Noctuidae</taxon>
        <taxon>Amphipyrinae</taxon>
        <taxon>Spodoptera</taxon>
    </lineage>
</organism>
<dbReference type="AlphaFoldDB" id="A0A922SGN0"/>
<gene>
    <name evidence="2" type="ORF">HF086_007180</name>
</gene>
<comment type="caution">
    <text evidence="2">The sequence shown here is derived from an EMBL/GenBank/DDBJ whole genome shotgun (WGS) entry which is preliminary data.</text>
</comment>
<dbReference type="EMBL" id="JACEFF010000511">
    <property type="protein sequence ID" value="KAH9636228.1"/>
    <property type="molecule type" value="Genomic_DNA"/>
</dbReference>
<evidence type="ECO:0000313" key="3">
    <source>
        <dbReference type="Proteomes" id="UP000814243"/>
    </source>
</evidence>
<feature type="compositionally biased region" description="Polar residues" evidence="1">
    <location>
        <begin position="164"/>
        <end position="182"/>
    </location>
</feature>
<dbReference type="Proteomes" id="UP000814243">
    <property type="component" value="Unassembled WGS sequence"/>
</dbReference>
<feature type="region of interest" description="Disordered" evidence="1">
    <location>
        <begin position="95"/>
        <end position="182"/>
    </location>
</feature>
<evidence type="ECO:0000256" key="1">
    <source>
        <dbReference type="SAM" id="MobiDB-lite"/>
    </source>
</evidence>
<accession>A0A922SGN0</accession>